<dbReference type="Proteomes" id="UP001235939">
    <property type="component" value="Chromosome 03"/>
</dbReference>
<accession>A0ABY6KEB0</accession>
<evidence type="ECO:0000313" key="2">
    <source>
        <dbReference type="EMBL" id="UYV65975.1"/>
    </source>
</evidence>
<dbReference type="EMBL" id="CP092865">
    <property type="protein sequence ID" value="UYV65975.1"/>
    <property type="molecule type" value="Genomic_DNA"/>
</dbReference>
<dbReference type="Pfam" id="PF18199">
    <property type="entry name" value="Dynein_C"/>
    <property type="match status" value="1"/>
</dbReference>
<gene>
    <name evidence="2" type="ORF">LAZ67_3006045</name>
</gene>
<keyword evidence="3" id="KW-1185">Reference proteome</keyword>
<evidence type="ECO:0000259" key="1">
    <source>
        <dbReference type="Pfam" id="PF18199"/>
    </source>
</evidence>
<evidence type="ECO:0000313" key="3">
    <source>
        <dbReference type="Proteomes" id="UP001235939"/>
    </source>
</evidence>
<dbReference type="InterPro" id="IPR026983">
    <property type="entry name" value="DHC"/>
</dbReference>
<dbReference type="Gene3D" id="3.10.490.20">
    <property type="match status" value="1"/>
</dbReference>
<dbReference type="PANTHER" id="PTHR22878:SF63">
    <property type="entry name" value="DYNEIN AXONEMAL HEAVY CHAIN 10"/>
    <property type="match status" value="1"/>
</dbReference>
<sequence>MSGVKSRMFMLQVDFGEPMVMWLAGLHIPSTYITALVQIACRSQGWALDQSTFYTEATNVTNAAELTEKLRWGCYVSGLYLEGAGWDLNKGCLRIAHPGELIHELPILMIIPAEISQLKLTNTIRTPIYVTSDRRNAMGIGFVFEANLYTTIHSSIWILQGLCILLNTD</sequence>
<proteinExistence type="predicted"/>
<dbReference type="InterPro" id="IPR043160">
    <property type="entry name" value="Dynein_C_barrel"/>
</dbReference>
<reference evidence="2 3" key="1">
    <citation type="submission" date="2022-01" db="EMBL/GenBank/DDBJ databases">
        <title>A chromosomal length assembly of Cordylochernes scorpioides.</title>
        <authorList>
            <person name="Zeh D."/>
            <person name="Zeh J."/>
        </authorList>
    </citation>
    <scope>NUCLEOTIDE SEQUENCE [LARGE SCALE GENOMIC DNA]</scope>
    <source>
        <strain evidence="2">IN4F17</strain>
        <tissue evidence="2">Whole Body</tissue>
    </source>
</reference>
<name>A0ABY6KEB0_9ARAC</name>
<dbReference type="PANTHER" id="PTHR22878">
    <property type="entry name" value="DYNEIN HEAVY CHAIN 6, AXONEMAL-LIKE-RELATED"/>
    <property type="match status" value="1"/>
</dbReference>
<organism evidence="2 3">
    <name type="scientific">Cordylochernes scorpioides</name>
    <dbReference type="NCBI Taxonomy" id="51811"/>
    <lineage>
        <taxon>Eukaryota</taxon>
        <taxon>Metazoa</taxon>
        <taxon>Ecdysozoa</taxon>
        <taxon>Arthropoda</taxon>
        <taxon>Chelicerata</taxon>
        <taxon>Arachnida</taxon>
        <taxon>Pseudoscorpiones</taxon>
        <taxon>Cheliferoidea</taxon>
        <taxon>Chernetidae</taxon>
        <taxon>Cordylochernes</taxon>
    </lineage>
</organism>
<protein>
    <submittedName>
        <fullName evidence="2">DNAH10</fullName>
    </submittedName>
</protein>
<feature type="domain" description="Dynein heavy chain C-terminal" evidence="1">
    <location>
        <begin position="15"/>
        <end position="166"/>
    </location>
</feature>
<dbReference type="InterPro" id="IPR041228">
    <property type="entry name" value="Dynein_C"/>
</dbReference>